<dbReference type="PIRSF" id="PIRSF037309">
    <property type="entry name" value="PP2A_PR55"/>
    <property type="match status" value="1"/>
</dbReference>
<evidence type="ECO:0000256" key="5">
    <source>
        <dbReference type="RuleBase" id="RU331113"/>
    </source>
</evidence>
<gene>
    <name evidence="6" type="ORF">CJ030_MR4G007828</name>
</gene>
<evidence type="ECO:0000256" key="1">
    <source>
        <dbReference type="ARBA" id="ARBA00008259"/>
    </source>
</evidence>
<dbReference type="Pfam" id="PF00400">
    <property type="entry name" value="WD40"/>
    <property type="match status" value="1"/>
</dbReference>
<dbReference type="Proteomes" id="UP000516437">
    <property type="component" value="Chromosome 4"/>
</dbReference>
<dbReference type="PROSITE" id="PS01024">
    <property type="entry name" value="PR55_1"/>
    <property type="match status" value="1"/>
</dbReference>
<keyword evidence="2 5" id="KW-0853">WD repeat</keyword>
<dbReference type="InterPro" id="IPR036322">
    <property type="entry name" value="WD40_repeat_dom_sf"/>
</dbReference>
<dbReference type="Gene3D" id="2.130.10.10">
    <property type="entry name" value="YVTN repeat-like/Quinoprotein amine dehydrogenase"/>
    <property type="match status" value="2"/>
</dbReference>
<dbReference type="SUPFAM" id="SSF50978">
    <property type="entry name" value="WD40 repeat-like"/>
    <property type="match status" value="1"/>
</dbReference>
<dbReference type="GO" id="GO:0019888">
    <property type="term" value="F:protein phosphatase regulator activity"/>
    <property type="evidence" value="ECO:0007669"/>
    <property type="project" value="InterPro"/>
</dbReference>
<dbReference type="FunFam" id="2.130.10.10:FF:000609">
    <property type="entry name" value="Serine/threonine-protein phosphatase 2A 55 kDa regulatory subunit B"/>
    <property type="match status" value="1"/>
</dbReference>
<dbReference type="AlphaFoldDB" id="A0A6A1W1E9"/>
<evidence type="ECO:0000256" key="3">
    <source>
        <dbReference type="ARBA" id="ARBA00022737"/>
    </source>
</evidence>
<keyword evidence="7" id="KW-1185">Reference proteome</keyword>
<dbReference type="PANTHER" id="PTHR11871">
    <property type="entry name" value="PROTEIN PHOSPHATASE PP2A REGULATORY SUBUNIT B"/>
    <property type="match status" value="1"/>
</dbReference>
<keyword evidence="3 5" id="KW-0677">Repeat</keyword>
<dbReference type="PRINTS" id="PR00600">
    <property type="entry name" value="PP2APR55"/>
</dbReference>
<evidence type="ECO:0000256" key="2">
    <source>
        <dbReference type="ARBA" id="ARBA00022574"/>
    </source>
</evidence>
<dbReference type="OrthoDB" id="6274823at2759"/>
<organism evidence="6 7">
    <name type="scientific">Morella rubra</name>
    <name type="common">Chinese bayberry</name>
    <dbReference type="NCBI Taxonomy" id="262757"/>
    <lineage>
        <taxon>Eukaryota</taxon>
        <taxon>Viridiplantae</taxon>
        <taxon>Streptophyta</taxon>
        <taxon>Embryophyta</taxon>
        <taxon>Tracheophyta</taxon>
        <taxon>Spermatophyta</taxon>
        <taxon>Magnoliopsida</taxon>
        <taxon>eudicotyledons</taxon>
        <taxon>Gunneridae</taxon>
        <taxon>Pentapetalae</taxon>
        <taxon>rosids</taxon>
        <taxon>fabids</taxon>
        <taxon>Fagales</taxon>
        <taxon>Myricaceae</taxon>
        <taxon>Morella</taxon>
    </lineage>
</organism>
<dbReference type="GO" id="GO:0000159">
    <property type="term" value="C:protein phosphatase type 2A complex"/>
    <property type="evidence" value="ECO:0007669"/>
    <property type="project" value="UniProtKB-UniRule"/>
</dbReference>
<dbReference type="SMART" id="SM00320">
    <property type="entry name" value="WD40"/>
    <property type="match status" value="7"/>
</dbReference>
<reference evidence="6 7" key="1">
    <citation type="journal article" date="2019" name="Plant Biotechnol. J.">
        <title>The red bayberry genome and genetic basis of sex determination.</title>
        <authorList>
            <person name="Jia H.M."/>
            <person name="Jia H.J."/>
            <person name="Cai Q.L."/>
            <person name="Wang Y."/>
            <person name="Zhao H.B."/>
            <person name="Yang W.F."/>
            <person name="Wang G.Y."/>
            <person name="Li Y.H."/>
            <person name="Zhan D.L."/>
            <person name="Shen Y.T."/>
            <person name="Niu Q.F."/>
            <person name="Chang L."/>
            <person name="Qiu J."/>
            <person name="Zhao L."/>
            <person name="Xie H.B."/>
            <person name="Fu W.Y."/>
            <person name="Jin J."/>
            <person name="Li X.W."/>
            <person name="Jiao Y."/>
            <person name="Zhou C.C."/>
            <person name="Tu T."/>
            <person name="Chai C.Y."/>
            <person name="Gao J.L."/>
            <person name="Fan L.J."/>
            <person name="van de Weg E."/>
            <person name="Wang J.Y."/>
            <person name="Gao Z.S."/>
        </authorList>
    </citation>
    <scope>NUCLEOTIDE SEQUENCE [LARGE SCALE GENOMIC DNA]</scope>
    <source>
        <tissue evidence="6">Leaves</tissue>
    </source>
</reference>
<dbReference type="InterPro" id="IPR015943">
    <property type="entry name" value="WD40/YVTN_repeat-like_dom_sf"/>
</dbReference>
<evidence type="ECO:0000256" key="4">
    <source>
        <dbReference type="ARBA" id="ARBA00034298"/>
    </source>
</evidence>
<comment type="caution">
    <text evidence="6">The sequence shown here is derived from an EMBL/GenBank/DDBJ whole genome shotgun (WGS) entry which is preliminary data.</text>
</comment>
<dbReference type="InterPro" id="IPR001680">
    <property type="entry name" value="WD40_rpt"/>
</dbReference>
<dbReference type="InterPro" id="IPR000009">
    <property type="entry name" value="PP2A_PR55"/>
</dbReference>
<proteinExistence type="inferred from homology"/>
<evidence type="ECO:0000313" key="6">
    <source>
        <dbReference type="EMBL" id="KAB1216630.1"/>
    </source>
</evidence>
<sequence length="561" mass="63795">MTLSADSRAPLEWKFSQVLGEQAPGEDVQDVDIISSIGFDKSGDYLAVGDRGGRVVIFETLNEKDTSSQHLSRNELEQLDVSFTRHPQFQYKAEFQSHEPEFDYLKSLEIEEKINKLRWCARQNESLFILSTNDKTIKLWKNRDVEASAQSVQPMEVQLVQLPIFPDLDIWELLPYKLSWENLLCSICFVHLVSGQVKERRVKKIKEMDPNPLVCSENALLAERSFMSGQDKPSVENGYHLEWTEKIAANIQPSQGVHSKTASIQDTARTRCRKVYAHGHDFNINSISNNSDGETFISADDLRINLWNLEISDQCFNIIDMKPPNMEDLTEVITSAEFHPIHCNLLAYSSSRGFIRLVDMRRSALCDHSARIFQNGGSQGFRSFFTEIIASISDIKFSKDGRHILSRDYMTLKLWDMHMDSSPVATFKVHDHLHPKLCELYTNDSIFDKFDCCLSGDGIHFATGSYSHLLRIFSHGDAEGVTIEASKSPNRKPLRDAAPRARRSSLSNLTRGLYRHGHENSSASTNEFSCNLRSKLLHLAWHPTTNLIAFAAGNSLFMYYA</sequence>
<comment type="function">
    <text evidence="4">The B regulatory subunit may modulate substrate selectivity and catalytic activity, and may also direct the localization of the catalytic enzyme to a particular subcellular compartment.</text>
</comment>
<dbReference type="EMBL" id="RXIC02000022">
    <property type="protein sequence ID" value="KAB1216630.1"/>
    <property type="molecule type" value="Genomic_DNA"/>
</dbReference>
<accession>A0A6A1W1E9</accession>
<protein>
    <recommendedName>
        <fullName evidence="5">Serine/threonine-protein phosphatase 2A 55 kDa regulatory subunit B</fullName>
    </recommendedName>
</protein>
<comment type="similarity">
    <text evidence="1 5">Belongs to the phosphatase 2A regulatory subunit B family.</text>
</comment>
<evidence type="ECO:0000313" key="7">
    <source>
        <dbReference type="Proteomes" id="UP000516437"/>
    </source>
</evidence>
<name>A0A6A1W1E9_9ROSI</name>
<dbReference type="InterPro" id="IPR018067">
    <property type="entry name" value="PP2A_PR55_CS"/>
</dbReference>